<sequence length="61" mass="6987">MCKIKLAASPRQRLVTCSESEARQPPPAVLIAPQDRRNDHKNLCMDPYVSIRVRGDERQQL</sequence>
<dbReference type="EMBL" id="VSRR010000967">
    <property type="protein sequence ID" value="MPC21360.1"/>
    <property type="molecule type" value="Genomic_DNA"/>
</dbReference>
<name>A0A5B7DIX9_PORTR</name>
<comment type="caution">
    <text evidence="1">The sequence shown here is derived from an EMBL/GenBank/DDBJ whole genome shotgun (WGS) entry which is preliminary data.</text>
</comment>
<gene>
    <name evidence="1" type="ORF">E2C01_014343</name>
</gene>
<organism evidence="1 2">
    <name type="scientific">Portunus trituberculatus</name>
    <name type="common">Swimming crab</name>
    <name type="synonym">Neptunus trituberculatus</name>
    <dbReference type="NCBI Taxonomy" id="210409"/>
    <lineage>
        <taxon>Eukaryota</taxon>
        <taxon>Metazoa</taxon>
        <taxon>Ecdysozoa</taxon>
        <taxon>Arthropoda</taxon>
        <taxon>Crustacea</taxon>
        <taxon>Multicrustacea</taxon>
        <taxon>Malacostraca</taxon>
        <taxon>Eumalacostraca</taxon>
        <taxon>Eucarida</taxon>
        <taxon>Decapoda</taxon>
        <taxon>Pleocyemata</taxon>
        <taxon>Brachyura</taxon>
        <taxon>Eubrachyura</taxon>
        <taxon>Portunoidea</taxon>
        <taxon>Portunidae</taxon>
        <taxon>Portuninae</taxon>
        <taxon>Portunus</taxon>
    </lineage>
</organism>
<proteinExistence type="predicted"/>
<keyword evidence="2" id="KW-1185">Reference proteome</keyword>
<dbReference type="Proteomes" id="UP000324222">
    <property type="component" value="Unassembled WGS sequence"/>
</dbReference>
<accession>A0A5B7DIX9</accession>
<reference evidence="1 2" key="1">
    <citation type="submission" date="2019-05" db="EMBL/GenBank/DDBJ databases">
        <title>Another draft genome of Portunus trituberculatus and its Hox gene families provides insights of decapod evolution.</title>
        <authorList>
            <person name="Jeong J.-H."/>
            <person name="Song I."/>
            <person name="Kim S."/>
            <person name="Choi T."/>
            <person name="Kim D."/>
            <person name="Ryu S."/>
            <person name="Kim W."/>
        </authorList>
    </citation>
    <scope>NUCLEOTIDE SEQUENCE [LARGE SCALE GENOMIC DNA]</scope>
    <source>
        <tissue evidence="1">Muscle</tissue>
    </source>
</reference>
<evidence type="ECO:0000313" key="2">
    <source>
        <dbReference type="Proteomes" id="UP000324222"/>
    </source>
</evidence>
<protein>
    <submittedName>
        <fullName evidence="1">Uncharacterized protein</fullName>
    </submittedName>
</protein>
<evidence type="ECO:0000313" key="1">
    <source>
        <dbReference type="EMBL" id="MPC21360.1"/>
    </source>
</evidence>
<dbReference type="AlphaFoldDB" id="A0A5B7DIX9"/>